<feature type="compositionally biased region" description="Basic and acidic residues" evidence="1">
    <location>
        <begin position="89"/>
        <end position="100"/>
    </location>
</feature>
<accession>V9R779</accession>
<feature type="region of interest" description="Disordered" evidence="1">
    <location>
        <begin position="35"/>
        <end position="131"/>
    </location>
</feature>
<sequence length="527" mass="58821">MMYTSKLKIAVLALLLSILIILLVAVLFESLQKQLPPSPTHAGTTENTIPKESAKAPNTSVTPPIQKEETTIPKESAKAPNTSVTPPIQKEETTIPKESAKAPNTSVTPPIQKEETTIPKESAKAPNTSVTQSIQKFEETTIPKKSAKAPNTSVTQSIQKFEETTIPKKSATEPNTSFITLPVPRKNPVDNITLHKKKLSTTNNLELHTNTKMSHKRLTKNILRNIYTPTSDQIDITKLTDKELQQYLNNAYDITTAKPLTEDHAKLLKIVKDPSLTISDTPGDDGIANLVRKHIEHIKSALCIDETTCRTIFHNRVIMAAILENMFIKKYNTAPDTTLINELVTHCHKEGYYNIPIEFIKALFKNKHKKSYIIYHGNSEIDCSLSISQLNPTELQYSIAGNFIINNKQDRNEAAEAGYLLQFIITSLNESSNICYKDIRLQLTLPNTISSCIPDCTHNHDQEASGPCMYLASKSKIKADDNTTTVVYHYSDSIQTSTLINKQYLNTVCNILSNPLIQSQQQTTQQQ</sequence>
<dbReference type="AlphaFoldDB" id="V9R779"/>
<dbReference type="PATRIC" id="fig|1423892.3.peg.230"/>
<name>V9R779_9RICK</name>
<evidence type="ECO:0000313" key="3">
    <source>
        <dbReference type="Proteomes" id="UP000018689"/>
    </source>
</evidence>
<feature type="compositionally biased region" description="Basic and acidic residues" evidence="1">
    <location>
        <begin position="112"/>
        <end position="123"/>
    </location>
</feature>
<organism evidence="2 3">
    <name type="scientific">Ehrlichia muris AS145</name>
    <dbReference type="NCBI Taxonomy" id="1423892"/>
    <lineage>
        <taxon>Bacteria</taxon>
        <taxon>Pseudomonadati</taxon>
        <taxon>Pseudomonadota</taxon>
        <taxon>Alphaproteobacteria</taxon>
        <taxon>Rickettsiales</taxon>
        <taxon>Anaplasmataceae</taxon>
        <taxon>Ehrlichia</taxon>
    </lineage>
</organism>
<proteinExistence type="predicted"/>
<dbReference type="HOGENOM" id="CLU_516529_0_0_5"/>
<evidence type="ECO:0000313" key="2">
    <source>
        <dbReference type="EMBL" id="AHC39672.1"/>
    </source>
</evidence>
<dbReference type="STRING" id="1423892.EMUR_01150"/>
<protein>
    <submittedName>
        <fullName evidence="2">Uncharacterized protein</fullName>
    </submittedName>
</protein>
<keyword evidence="3" id="KW-1185">Reference proteome</keyword>
<dbReference type="Proteomes" id="UP000018689">
    <property type="component" value="Chromosome"/>
</dbReference>
<dbReference type="EMBL" id="CP006917">
    <property type="protein sequence ID" value="AHC39672.1"/>
    <property type="molecule type" value="Genomic_DNA"/>
</dbReference>
<evidence type="ECO:0000256" key="1">
    <source>
        <dbReference type="SAM" id="MobiDB-lite"/>
    </source>
</evidence>
<dbReference type="KEGG" id="emr:EMUR_01150"/>
<gene>
    <name evidence="2" type="ORF">EMUR_01150</name>
</gene>
<feature type="compositionally biased region" description="Polar residues" evidence="1">
    <location>
        <begin position="35"/>
        <end position="63"/>
    </location>
</feature>
<reference evidence="2 3" key="1">
    <citation type="journal article" date="2014" name="Genome Announc.">
        <title>Complete Genome Sequence of Ehrlichia muris Strain AS145T, a Model Monocytotropic Ehrlichia Strain.</title>
        <authorList>
            <person name="Thirumalapura N.R."/>
            <person name="Qin X."/>
            <person name="Kuriakose J.A."/>
            <person name="Walker D.H."/>
        </authorList>
    </citation>
    <scope>NUCLEOTIDE SEQUENCE [LARGE SCALE GENOMIC DNA]</scope>
    <source>
        <strain evidence="3">AS154</strain>
    </source>
</reference>
<feature type="compositionally biased region" description="Basic and acidic residues" evidence="1">
    <location>
        <begin position="66"/>
        <end position="77"/>
    </location>
</feature>